<name>R2SBN1_9ENTE</name>
<organism evidence="1 3">
    <name type="scientific">Enterococcus haemoperoxidus ATCC BAA-382</name>
    <dbReference type="NCBI Taxonomy" id="1158608"/>
    <lineage>
        <taxon>Bacteria</taxon>
        <taxon>Bacillati</taxon>
        <taxon>Bacillota</taxon>
        <taxon>Bacilli</taxon>
        <taxon>Lactobacillales</taxon>
        <taxon>Enterococcaceae</taxon>
        <taxon>Enterococcus</taxon>
    </lineage>
</organism>
<evidence type="ECO:0000313" key="4">
    <source>
        <dbReference type="Proteomes" id="UP000014197"/>
    </source>
</evidence>
<dbReference type="eggNOG" id="COG0456">
    <property type="taxonomic scope" value="Bacteria"/>
</dbReference>
<gene>
    <name evidence="2" type="ORF">I583_00645</name>
    <name evidence="1" type="ORF">UAW_02961</name>
</gene>
<evidence type="ECO:0000313" key="2">
    <source>
        <dbReference type="EMBL" id="EOT61663.1"/>
    </source>
</evidence>
<proteinExistence type="predicted"/>
<dbReference type="EMBL" id="ASVY01000002">
    <property type="protein sequence ID" value="EOT61663.1"/>
    <property type="molecule type" value="Genomic_DNA"/>
</dbReference>
<accession>R2SBN1</accession>
<keyword evidence="4" id="KW-1185">Reference proteome</keyword>
<dbReference type="Proteomes" id="UP000013858">
    <property type="component" value="Unassembled WGS sequence"/>
</dbReference>
<dbReference type="PATRIC" id="fig|1158608.3.peg.2897"/>
<comment type="caution">
    <text evidence="1">The sequence shown here is derived from an EMBL/GenBank/DDBJ whole genome shotgun (WGS) entry which is preliminary data.</text>
</comment>
<dbReference type="Proteomes" id="UP000014197">
    <property type="component" value="Unassembled WGS sequence"/>
</dbReference>
<evidence type="ECO:0000313" key="3">
    <source>
        <dbReference type="Proteomes" id="UP000013858"/>
    </source>
</evidence>
<evidence type="ECO:0008006" key="5">
    <source>
        <dbReference type="Google" id="ProtNLM"/>
    </source>
</evidence>
<evidence type="ECO:0000313" key="1">
    <source>
        <dbReference type="EMBL" id="EOH92920.1"/>
    </source>
</evidence>
<dbReference type="RefSeq" id="WP_010763117.1">
    <property type="nucleotide sequence ID" value="NZ_KB946316.1"/>
</dbReference>
<dbReference type="STRING" id="155618.RV06_GL001942"/>
<reference evidence="2 4" key="2">
    <citation type="submission" date="2013-03" db="EMBL/GenBank/DDBJ databases">
        <title>The Genome Sequence of Enterococcus haemoperoxidus BAA-382 (PacBio/Illumina hybrid assembly).</title>
        <authorList>
            <consortium name="The Broad Institute Genomics Platform"/>
            <consortium name="The Broad Institute Genome Sequencing Center for Infectious Disease"/>
            <person name="Earl A."/>
            <person name="Russ C."/>
            <person name="Gilmore M."/>
            <person name="Surin D."/>
            <person name="Walker B."/>
            <person name="Young S."/>
            <person name="Zeng Q."/>
            <person name="Gargeya S."/>
            <person name="Fitzgerald M."/>
            <person name="Haas B."/>
            <person name="Abouelleil A."/>
            <person name="Allen A.W."/>
            <person name="Alvarado L."/>
            <person name="Arachchi H.M."/>
            <person name="Berlin A.M."/>
            <person name="Chapman S.B."/>
            <person name="Gainer-Dewar J."/>
            <person name="Goldberg J."/>
            <person name="Griggs A."/>
            <person name="Gujja S."/>
            <person name="Hansen M."/>
            <person name="Howarth C."/>
            <person name="Imamovic A."/>
            <person name="Ireland A."/>
            <person name="Larimer J."/>
            <person name="McCowan C."/>
            <person name="Murphy C."/>
            <person name="Pearson M."/>
            <person name="Poon T.W."/>
            <person name="Priest M."/>
            <person name="Roberts A."/>
            <person name="Saif S."/>
            <person name="Shea T."/>
            <person name="Sisk P."/>
            <person name="Sykes S."/>
            <person name="Wortman J."/>
            <person name="Nusbaum C."/>
            <person name="Birren B."/>
        </authorList>
    </citation>
    <scope>NUCLEOTIDE SEQUENCE [LARGE SCALE GENOMIC DNA]</scope>
    <source>
        <strain evidence="2 4">ATCC BAA-382</strain>
    </source>
</reference>
<dbReference type="EMBL" id="AJAR01000027">
    <property type="protein sequence ID" value="EOH92920.1"/>
    <property type="molecule type" value="Genomic_DNA"/>
</dbReference>
<dbReference type="AlphaFoldDB" id="R2SBN1"/>
<protein>
    <recommendedName>
        <fullName evidence="5">Acetyltransferase</fullName>
    </recommendedName>
</protein>
<reference evidence="1 3" key="1">
    <citation type="submission" date="2013-02" db="EMBL/GenBank/DDBJ databases">
        <title>The Genome Sequence of Enterococcus haemoperoxidus BAA-382.</title>
        <authorList>
            <consortium name="The Broad Institute Genome Sequencing Platform"/>
            <consortium name="The Broad Institute Genome Sequencing Center for Infectious Disease"/>
            <person name="Earl A.M."/>
            <person name="Gilmore M.S."/>
            <person name="Lebreton F."/>
            <person name="Walker B."/>
            <person name="Young S.K."/>
            <person name="Zeng Q."/>
            <person name="Gargeya S."/>
            <person name="Fitzgerald M."/>
            <person name="Haas B."/>
            <person name="Abouelleil A."/>
            <person name="Alvarado L."/>
            <person name="Arachchi H.M."/>
            <person name="Berlin A.M."/>
            <person name="Chapman S.B."/>
            <person name="Dewar J."/>
            <person name="Goldberg J."/>
            <person name="Griggs A."/>
            <person name="Gujja S."/>
            <person name="Hansen M."/>
            <person name="Howarth C."/>
            <person name="Imamovic A."/>
            <person name="Larimer J."/>
            <person name="McCowan C."/>
            <person name="Murphy C."/>
            <person name="Neiman D."/>
            <person name="Pearson M."/>
            <person name="Priest M."/>
            <person name="Roberts A."/>
            <person name="Saif S."/>
            <person name="Shea T."/>
            <person name="Sisk P."/>
            <person name="Sykes S."/>
            <person name="Wortman J."/>
            <person name="Nusbaum C."/>
            <person name="Birren B."/>
        </authorList>
    </citation>
    <scope>NUCLEOTIDE SEQUENCE [LARGE SCALE GENOMIC DNA]</scope>
    <source>
        <strain evidence="1 3">ATCC BAA-382</strain>
    </source>
</reference>
<sequence length="61" mass="7087">MQKMTVIAKEIKELLSQATAKNKVDDELKKYLDYNDRILYLQCDKTILVGCIGIQLLENNR</sequence>
<dbReference type="OrthoDB" id="45853at2"/>